<evidence type="ECO:0000259" key="2">
    <source>
        <dbReference type="Pfam" id="PF16036"/>
    </source>
</evidence>
<dbReference type="InterPro" id="IPR016087">
    <property type="entry name" value="Chalcone_isomerase"/>
</dbReference>
<gene>
    <name evidence="3" type="ordered locus">Tint_3120</name>
</gene>
<sequence length="191" mass="19258">MKTVLTATAIALAATFGAASANAAVKVGGVPVMQTAPANGVPLLINGAGVVDMGGKMAAAVYLPQNTTSVSNIMTMPGAKSIRLTAISNMSADALAKALDAGVKKGVSAAQYASFKPAMDAFSKQLASVKQIAKGQTVELLFEPSNGIVLMGPGSHIIPGTGNAELYQAMLRMLPAGVLSNTSIQKQNING</sequence>
<dbReference type="EMBL" id="CP002021">
    <property type="protein sequence ID" value="ADG32447.1"/>
    <property type="molecule type" value="Genomic_DNA"/>
</dbReference>
<protein>
    <recommendedName>
        <fullName evidence="2">Chalcone isomerase domain-containing protein</fullName>
    </recommendedName>
</protein>
<dbReference type="BioCyc" id="TINT75379:TINT_RS15645-MONOMER"/>
<evidence type="ECO:0000256" key="1">
    <source>
        <dbReference type="SAM" id="SignalP"/>
    </source>
</evidence>
<organism evidence="3">
    <name type="scientific">Thiomonas intermedia (strain K12)</name>
    <name type="common">Thiobacillus intermedius</name>
    <dbReference type="NCBI Taxonomy" id="75379"/>
    <lineage>
        <taxon>Bacteria</taxon>
        <taxon>Pseudomonadati</taxon>
        <taxon>Pseudomonadota</taxon>
        <taxon>Betaproteobacteria</taxon>
        <taxon>Burkholderiales</taxon>
        <taxon>Thiomonas</taxon>
    </lineage>
</organism>
<dbReference type="KEGG" id="tin:Tint_3120"/>
<dbReference type="HOGENOM" id="CLU_1420873_0_0_4"/>
<reference evidence="3" key="1">
    <citation type="submission" date="2010-04" db="EMBL/GenBank/DDBJ databases">
        <title>Complete sequence of Thiomonas intermedia K12.</title>
        <authorList>
            <consortium name="US DOE Joint Genome Institute"/>
            <person name="Lucas S."/>
            <person name="Copeland A."/>
            <person name="Lapidus A."/>
            <person name="Cheng J.-F."/>
            <person name="Bruce D."/>
            <person name="Goodwin L."/>
            <person name="Pitluck S."/>
            <person name="Davenport K."/>
            <person name="Detter J.C."/>
            <person name="Han C."/>
            <person name="Tapia R."/>
            <person name="Land M."/>
            <person name="Hauser L."/>
            <person name="Kyrpides N."/>
            <person name="Ovchinnikova G."/>
            <person name="Kerfeld C.A."/>
            <person name="Cannon G.C."/>
            <person name="Heinhorst S."/>
            <person name="Woyke T."/>
        </authorList>
    </citation>
    <scope>NUCLEOTIDE SEQUENCE [LARGE SCALE GENOMIC DNA]</scope>
    <source>
        <strain evidence="3">K12</strain>
    </source>
</reference>
<name>D5X019_THIK1</name>
<dbReference type="InterPro" id="IPR016088">
    <property type="entry name" value="Chalcone_isomerase_3-sand"/>
</dbReference>
<feature type="chain" id="PRO_5003079735" description="Chalcone isomerase domain-containing protein" evidence="1">
    <location>
        <begin position="24"/>
        <end position="191"/>
    </location>
</feature>
<accession>D5X019</accession>
<feature type="signal peptide" evidence="1">
    <location>
        <begin position="1"/>
        <end position="23"/>
    </location>
</feature>
<dbReference type="AlphaFoldDB" id="D5X019"/>
<proteinExistence type="predicted"/>
<dbReference type="Pfam" id="PF16036">
    <property type="entry name" value="Chalcone_3"/>
    <property type="match status" value="1"/>
</dbReference>
<dbReference type="Gene3D" id="3.50.70.10">
    <property type="match status" value="1"/>
</dbReference>
<feature type="domain" description="Chalcone isomerase" evidence="2">
    <location>
        <begin position="24"/>
        <end position="172"/>
    </location>
</feature>
<evidence type="ECO:0000313" key="3">
    <source>
        <dbReference type="EMBL" id="ADG32447.1"/>
    </source>
</evidence>
<keyword evidence="1" id="KW-0732">Signal</keyword>